<sequence>MSKNLFQGLKPKATLHKNAFDLSYRNIFSAKAGQILPIMCQELVPGDHFKVDCSALIRTQALNTAAFLRTKCYYHFFFVPFSTLWHGWDSFINQRANQTSSNVHGSSYVPNIGLTALSKYLYETRDVRDVHGFKYYDGALKLCEYLGYGDLSYGQKLYEENVSQENDNCVSILPILAYNKVYYDYYSNPYYEQPDPVLFNVDIVDASSPLTSCISNNTMYSLLNQGQSAISRMFSIKYRSYKKDLFMGLMPEQQFGSASLSGINDFSLILKGDGIAQGDGEPDLTLEEVSQGRYRIAGKNYVERDGASTGFDAYNSTFDGSRLNFDVLQLRKAEALQRWKENTLRAGNRLDDNAMAHFGMRPRHFMSDHADYIGGFDSSINVDEVIATADSANELGKIAGKGISAVNGSVVEYDASEFGYLMCMFSIVPESDYNGNMITKHVTRLEPFDYFTPEFENLGLEAVYNYQLTGAWQKLRSRVPLDGNSNELVMSHNVLGYAPRYSDYKTNVDVVHDEFRTGKSLSAWCTPRSDIQKSLGISLTVSDFKVDPSILNPVFVKAMDENRTSDPFLVNCYFSVSALRPMSILGLPSY</sequence>
<evidence type="ECO:0008006" key="3">
    <source>
        <dbReference type="Google" id="ProtNLM"/>
    </source>
</evidence>
<proteinExistence type="inferred from homology"/>
<protein>
    <recommendedName>
        <fullName evidence="3">Major capsid protein</fullName>
    </recommendedName>
</protein>
<dbReference type="InterPro" id="IPR037002">
    <property type="entry name" value="Microviridae_protein_F_sf"/>
</dbReference>
<dbReference type="GO" id="GO:0005198">
    <property type="term" value="F:structural molecule activity"/>
    <property type="evidence" value="ECO:0007669"/>
    <property type="project" value="InterPro"/>
</dbReference>
<dbReference type="EMBL" id="AP035789">
    <property type="protein sequence ID" value="BFO80866.1"/>
    <property type="molecule type" value="Genomic_DNA"/>
</dbReference>
<name>A0AB33JF79_9BACT</name>
<organism evidence="2">
    <name type="scientific">Prevotella sp. GTC17262</name>
    <dbReference type="NCBI Taxonomy" id="3236797"/>
    <lineage>
        <taxon>Bacteria</taxon>
        <taxon>Pseudomonadati</taxon>
        <taxon>Bacteroidota</taxon>
        <taxon>Bacteroidia</taxon>
        <taxon>Bacteroidales</taxon>
        <taxon>Prevotellaceae</taxon>
        <taxon>Prevotella</taxon>
    </lineage>
</organism>
<evidence type="ECO:0000256" key="1">
    <source>
        <dbReference type="ARBA" id="ARBA00009963"/>
    </source>
</evidence>
<dbReference type="AlphaFoldDB" id="A0AB33JF79"/>
<evidence type="ECO:0000313" key="2">
    <source>
        <dbReference type="EMBL" id="BFO80866.1"/>
    </source>
</evidence>
<gene>
    <name evidence="2" type="ORF">GTC17262_10570</name>
</gene>
<dbReference type="InterPro" id="IPR003514">
    <property type="entry name" value="Microviridae_protein_F"/>
</dbReference>
<dbReference type="Gene3D" id="2.60.169.10">
    <property type="entry name" value="Microviridae F protein"/>
    <property type="match status" value="1"/>
</dbReference>
<reference evidence="2" key="1">
    <citation type="submission" date="2024-07" db="EMBL/GenBank/DDBJ databases">
        <title>Complete genome sequence of Prevotella sp. YM-2024 GTC17262.</title>
        <authorList>
            <person name="Hayashi M."/>
            <person name="Muto Y."/>
            <person name="Tanaka K."/>
            <person name="Niwa H."/>
        </authorList>
    </citation>
    <scope>NUCLEOTIDE SEQUENCE</scope>
    <source>
        <strain evidence="2">GTC17262</strain>
    </source>
</reference>
<dbReference type="SUPFAM" id="SSF88645">
    <property type="entry name" value="ssDNA viruses"/>
    <property type="match status" value="1"/>
</dbReference>
<accession>A0AB33JF79</accession>
<comment type="similarity">
    <text evidence="1">Belongs to the microviridae F protein family.</text>
</comment>
<dbReference type="InterPro" id="IPR016184">
    <property type="entry name" value="Capsid/spike_ssDNA_virus"/>
</dbReference>
<dbReference type="Pfam" id="PF02305">
    <property type="entry name" value="Phage_F"/>
    <property type="match status" value="2"/>
</dbReference>